<feature type="non-terminal residue" evidence="1">
    <location>
        <position position="1"/>
    </location>
</feature>
<gene>
    <name evidence="1" type="ORF">OO014_14570</name>
</gene>
<dbReference type="Pfam" id="PF18986">
    <property type="entry name" value="DUF5719"/>
    <property type="match status" value="1"/>
</dbReference>
<protein>
    <submittedName>
        <fullName evidence="1">DUF5719 family protein</fullName>
    </submittedName>
</protein>
<evidence type="ECO:0000313" key="1">
    <source>
        <dbReference type="EMBL" id="MDC5698480.1"/>
    </source>
</evidence>
<dbReference type="EMBL" id="JAPFQL010000069">
    <property type="protein sequence ID" value="MDC5698480.1"/>
    <property type="molecule type" value="Genomic_DNA"/>
</dbReference>
<dbReference type="RefSeq" id="WP_272463053.1">
    <property type="nucleotide sequence ID" value="NZ_JAPFQL010000069.1"/>
</dbReference>
<proteinExistence type="predicted"/>
<name>A0ABT5GJR9_9MICO</name>
<organism evidence="1 2">
    <name type="scientific">Intrasporangium calvum</name>
    <dbReference type="NCBI Taxonomy" id="53358"/>
    <lineage>
        <taxon>Bacteria</taxon>
        <taxon>Bacillati</taxon>
        <taxon>Actinomycetota</taxon>
        <taxon>Actinomycetes</taxon>
        <taxon>Micrococcales</taxon>
        <taxon>Intrasporangiaceae</taxon>
        <taxon>Intrasporangium</taxon>
    </lineage>
</organism>
<comment type="caution">
    <text evidence="1">The sequence shown here is derived from an EMBL/GenBank/DDBJ whole genome shotgun (WGS) entry which is preliminary data.</text>
</comment>
<reference evidence="1 2" key="1">
    <citation type="submission" date="2022-11" db="EMBL/GenBank/DDBJ databases">
        <title>Anaerobic phenanthrene biodegradation by a DNRA strain PheN6.</title>
        <authorList>
            <person name="Zhang Z."/>
        </authorList>
    </citation>
    <scope>NUCLEOTIDE SEQUENCE [LARGE SCALE GENOMIC DNA]</scope>
    <source>
        <strain evidence="1 2">PheN6</strain>
    </source>
</reference>
<sequence length="474" mass="48092">IDDTVELARPNERTGVPQASEMLVESAALVCPGQQRVGVPGMRDVPGAVQVAASGAPVDALTGLGAEAAPSGAVSLVEPDGRVQASVARRFESVSAKATGVGFMLATGEGSLAPGLAAAQSWWHTGDDDRGLAVTACQEPESDVWLLGGGAGPSRTERVVVVNPGANAVSVRVEVYGAEGPVPDSDRAALSVPPRSRVSLSLDALAPDELRPAVHVVATGGVVTAVLNDAWIDGATARGVEDATGSAAPARDLLVPAVDAAPGAPEATVLRILNPGAVEALVRATVLTADGARQPAELRAVRVGAGATVDVPLTLAGGGAALRLTSDQPVTAAVLVDRRQGGEGVEEALREGDFGWAPALPSIDRMGGVVLPAQVPQGAKRTLHLAAGTAGGDVTVVLGAGQTQRRVTSTLEPLTSIAVPLGDADWVWVSTASRDIRAAVTVELIHQRAPYYSIVPLRSAPTTETSVPVRQVAR</sequence>
<dbReference type="Proteomes" id="UP001150259">
    <property type="component" value="Unassembled WGS sequence"/>
</dbReference>
<dbReference type="InterPro" id="IPR043777">
    <property type="entry name" value="DUF5719"/>
</dbReference>
<accession>A0ABT5GJR9</accession>
<keyword evidence="2" id="KW-1185">Reference proteome</keyword>
<evidence type="ECO:0000313" key="2">
    <source>
        <dbReference type="Proteomes" id="UP001150259"/>
    </source>
</evidence>